<protein>
    <submittedName>
        <fullName evidence="1">Uncharacterized protein</fullName>
    </submittedName>
</protein>
<proteinExistence type="predicted"/>
<dbReference type="Proteomes" id="UP001139193">
    <property type="component" value="Unassembled WGS sequence"/>
</dbReference>
<evidence type="ECO:0000313" key="1">
    <source>
        <dbReference type="EMBL" id="MCI1189812.1"/>
    </source>
</evidence>
<comment type="caution">
    <text evidence="1">The sequence shown here is derived from an EMBL/GenBank/DDBJ whole genome shotgun (WGS) entry which is preliminary data.</text>
</comment>
<dbReference type="RefSeq" id="WP_241938024.1">
    <property type="nucleotide sequence ID" value="NZ_JALBGC010000006.1"/>
</dbReference>
<reference evidence="1" key="1">
    <citation type="submission" date="2022-03" db="EMBL/GenBank/DDBJ databases">
        <title>Bacterial whole genome sequence for Hymenobacter sp. DH14.</title>
        <authorList>
            <person name="Le V."/>
        </authorList>
    </citation>
    <scope>NUCLEOTIDE SEQUENCE</scope>
    <source>
        <strain evidence="1">DH14</strain>
    </source>
</reference>
<accession>A0A9X1VKH2</accession>
<evidence type="ECO:0000313" key="2">
    <source>
        <dbReference type="Proteomes" id="UP001139193"/>
    </source>
</evidence>
<dbReference type="EMBL" id="JALBGC010000006">
    <property type="protein sequence ID" value="MCI1189812.1"/>
    <property type="molecule type" value="Genomic_DNA"/>
</dbReference>
<sequence>MRTELSQVSGDAICQALAVHYLGTALEAARPFAPVRVVARPRPTAEATNLTLEFANGTSLQVTSRCPRPGAARLVLSLSRNGRPEYTRSVAGDELRAGVALAL</sequence>
<gene>
    <name evidence="1" type="ORF">MON38_20515</name>
</gene>
<keyword evidence="2" id="KW-1185">Reference proteome</keyword>
<organism evidence="1 2">
    <name type="scientific">Hymenobacter cyanobacteriorum</name>
    <dbReference type="NCBI Taxonomy" id="2926463"/>
    <lineage>
        <taxon>Bacteria</taxon>
        <taxon>Pseudomonadati</taxon>
        <taxon>Bacteroidota</taxon>
        <taxon>Cytophagia</taxon>
        <taxon>Cytophagales</taxon>
        <taxon>Hymenobacteraceae</taxon>
        <taxon>Hymenobacter</taxon>
    </lineage>
</organism>
<name>A0A9X1VKH2_9BACT</name>
<dbReference type="AlphaFoldDB" id="A0A9X1VKH2"/>